<sequence length="226" mass="26786">MENKGARYIEMDHSILDLHAFREQKQMQGEEKAADLLEKAQAFTERYANIRESVRAKSLFRKLLSLPEDSRLTPIQERIYSEWFLHDYKTIQGLTMFNLFLRNHAKELSEPDLIQGALFLTSTFEPVKVKKVIQNKFELSILDLYSNEEYILVQRNMELSEVKENGTYFIRKIPLMIRSFGIGGVYPFHDIDILNEMQKEFLLQKQGIENYTWRAFLKKNAVKYIF</sequence>
<protein>
    <submittedName>
        <fullName evidence="1">Uncharacterized protein</fullName>
    </submittedName>
</protein>
<evidence type="ECO:0000313" key="2">
    <source>
        <dbReference type="Proteomes" id="UP001290455"/>
    </source>
</evidence>
<name>A0ABU5IZL9_9BACI</name>
<accession>A0ABU5IZL9</accession>
<proteinExistence type="predicted"/>
<organism evidence="1 2">
    <name type="scientific">Robertmurraya mangrovi</name>
    <dbReference type="NCBI Taxonomy" id="3098077"/>
    <lineage>
        <taxon>Bacteria</taxon>
        <taxon>Bacillati</taxon>
        <taxon>Bacillota</taxon>
        <taxon>Bacilli</taxon>
        <taxon>Bacillales</taxon>
        <taxon>Bacillaceae</taxon>
        <taxon>Robertmurraya</taxon>
    </lineage>
</organism>
<reference evidence="1 2" key="1">
    <citation type="submission" date="2023-11" db="EMBL/GenBank/DDBJ databases">
        <title>Bacillus jintuensis, isolated from a mudflat on the Beibu Gulf coast.</title>
        <authorList>
            <person name="Li M."/>
        </authorList>
    </citation>
    <scope>NUCLEOTIDE SEQUENCE [LARGE SCALE GENOMIC DNA]</scope>
    <source>
        <strain evidence="1 2">31A1R</strain>
    </source>
</reference>
<dbReference type="Proteomes" id="UP001290455">
    <property type="component" value="Unassembled WGS sequence"/>
</dbReference>
<comment type="caution">
    <text evidence="1">The sequence shown here is derived from an EMBL/GenBank/DDBJ whole genome shotgun (WGS) entry which is preliminary data.</text>
</comment>
<keyword evidence="2" id="KW-1185">Reference proteome</keyword>
<dbReference type="EMBL" id="JAXOFX010000007">
    <property type="protein sequence ID" value="MDZ5472555.1"/>
    <property type="molecule type" value="Genomic_DNA"/>
</dbReference>
<evidence type="ECO:0000313" key="1">
    <source>
        <dbReference type="EMBL" id="MDZ5472555.1"/>
    </source>
</evidence>
<gene>
    <name evidence="1" type="ORF">SM124_12415</name>
</gene>